<name>A0A6M0QRQ2_9RHOB</name>
<evidence type="ECO:0000313" key="1">
    <source>
        <dbReference type="EMBL" id="NEY89474.1"/>
    </source>
</evidence>
<accession>A0A6M0QRQ2</accession>
<dbReference type="AlphaFoldDB" id="A0A6M0QRQ2"/>
<comment type="caution">
    <text evidence="1">The sequence shown here is derived from an EMBL/GenBank/DDBJ whole genome shotgun (WGS) entry which is preliminary data.</text>
</comment>
<dbReference type="Proteomes" id="UP000477782">
    <property type="component" value="Unassembled WGS sequence"/>
</dbReference>
<gene>
    <name evidence="1" type="ORF">G4Z14_04120</name>
</gene>
<evidence type="ECO:0000313" key="2">
    <source>
        <dbReference type="Proteomes" id="UP000477782"/>
    </source>
</evidence>
<dbReference type="EMBL" id="JAAIVJ010000002">
    <property type="protein sequence ID" value="NEY89474.1"/>
    <property type="molecule type" value="Genomic_DNA"/>
</dbReference>
<sequence length="77" mass="8234">MIIVDDGPRSGGRDKDEMGFEETITIGSVDAGQVVAGDPLEFYESTRARVGRWPLFPSTDTDVIGAGRPAVPPVCRV</sequence>
<organism evidence="1 2">
    <name type="scientific">Tabrizicola oligotrophica</name>
    <dbReference type="NCBI Taxonomy" id="2710650"/>
    <lineage>
        <taxon>Bacteria</taxon>
        <taxon>Pseudomonadati</taxon>
        <taxon>Pseudomonadota</taxon>
        <taxon>Alphaproteobacteria</taxon>
        <taxon>Rhodobacterales</taxon>
        <taxon>Paracoccaceae</taxon>
        <taxon>Tabrizicola</taxon>
    </lineage>
</organism>
<protein>
    <submittedName>
        <fullName evidence="1">Uncharacterized protein</fullName>
    </submittedName>
</protein>
<keyword evidence="2" id="KW-1185">Reference proteome</keyword>
<reference evidence="1 2" key="1">
    <citation type="submission" date="2020-02" db="EMBL/GenBank/DDBJ databases">
        <authorList>
            <person name="Chen W.-M."/>
        </authorList>
    </citation>
    <scope>NUCLEOTIDE SEQUENCE [LARGE SCALE GENOMIC DNA]</scope>
    <source>
        <strain evidence="1 2">KMS-5</strain>
    </source>
</reference>
<proteinExistence type="predicted"/>
<dbReference type="RefSeq" id="WP_164623526.1">
    <property type="nucleotide sequence ID" value="NZ_JAAIVJ010000002.1"/>
</dbReference>